<evidence type="ECO:0000313" key="3">
    <source>
        <dbReference type="Proteomes" id="UP000053558"/>
    </source>
</evidence>
<feature type="region of interest" description="Disordered" evidence="1">
    <location>
        <begin position="16"/>
        <end position="61"/>
    </location>
</feature>
<protein>
    <submittedName>
        <fullName evidence="2">Uncharacterized protein</fullName>
    </submittedName>
</protein>
<dbReference type="GeneID" id="19205159"/>
<feature type="compositionally biased region" description="Acidic residues" evidence="1">
    <location>
        <begin position="454"/>
        <end position="463"/>
    </location>
</feature>
<feature type="region of interest" description="Disordered" evidence="1">
    <location>
        <begin position="293"/>
        <end position="350"/>
    </location>
</feature>
<feature type="compositionally biased region" description="Polar residues" evidence="1">
    <location>
        <begin position="38"/>
        <end position="61"/>
    </location>
</feature>
<dbReference type="RefSeq" id="XP_007767661.1">
    <property type="nucleotide sequence ID" value="XM_007769471.1"/>
</dbReference>
<accession>A0A5M3MRJ1</accession>
<feature type="region of interest" description="Disordered" evidence="1">
    <location>
        <begin position="192"/>
        <end position="219"/>
    </location>
</feature>
<evidence type="ECO:0000313" key="2">
    <source>
        <dbReference type="EMBL" id="EIW81778.1"/>
    </source>
</evidence>
<reference evidence="3" key="1">
    <citation type="journal article" date="2012" name="Science">
        <title>The Paleozoic origin of enzymatic lignin decomposition reconstructed from 31 fungal genomes.</title>
        <authorList>
            <person name="Floudas D."/>
            <person name="Binder M."/>
            <person name="Riley R."/>
            <person name="Barry K."/>
            <person name="Blanchette R.A."/>
            <person name="Henrissat B."/>
            <person name="Martinez A.T."/>
            <person name="Otillar R."/>
            <person name="Spatafora J.W."/>
            <person name="Yadav J.S."/>
            <person name="Aerts A."/>
            <person name="Benoit I."/>
            <person name="Boyd A."/>
            <person name="Carlson A."/>
            <person name="Copeland A."/>
            <person name="Coutinho P.M."/>
            <person name="de Vries R.P."/>
            <person name="Ferreira P."/>
            <person name="Findley K."/>
            <person name="Foster B."/>
            <person name="Gaskell J."/>
            <person name="Glotzer D."/>
            <person name="Gorecki P."/>
            <person name="Heitman J."/>
            <person name="Hesse C."/>
            <person name="Hori C."/>
            <person name="Igarashi K."/>
            <person name="Jurgens J.A."/>
            <person name="Kallen N."/>
            <person name="Kersten P."/>
            <person name="Kohler A."/>
            <person name="Kuees U."/>
            <person name="Kumar T.K.A."/>
            <person name="Kuo A."/>
            <person name="LaButti K."/>
            <person name="Larrondo L.F."/>
            <person name="Lindquist E."/>
            <person name="Ling A."/>
            <person name="Lombard V."/>
            <person name="Lucas S."/>
            <person name="Lundell T."/>
            <person name="Martin R."/>
            <person name="McLaughlin D.J."/>
            <person name="Morgenstern I."/>
            <person name="Morin E."/>
            <person name="Murat C."/>
            <person name="Nagy L.G."/>
            <person name="Nolan M."/>
            <person name="Ohm R.A."/>
            <person name="Patyshakuliyeva A."/>
            <person name="Rokas A."/>
            <person name="Ruiz-Duenas F.J."/>
            <person name="Sabat G."/>
            <person name="Salamov A."/>
            <person name="Samejima M."/>
            <person name="Schmutz J."/>
            <person name="Slot J.C."/>
            <person name="St John F."/>
            <person name="Stenlid J."/>
            <person name="Sun H."/>
            <person name="Sun S."/>
            <person name="Syed K."/>
            <person name="Tsang A."/>
            <person name="Wiebenga A."/>
            <person name="Young D."/>
            <person name="Pisabarro A."/>
            <person name="Eastwood D.C."/>
            <person name="Martin F."/>
            <person name="Cullen D."/>
            <person name="Grigoriev I.V."/>
            <person name="Hibbett D.S."/>
        </authorList>
    </citation>
    <scope>NUCLEOTIDE SEQUENCE [LARGE SCALE GENOMIC DNA]</scope>
    <source>
        <strain evidence="3">RWD-64-598 SS2</strain>
    </source>
</reference>
<dbReference type="OrthoDB" id="128308at2759"/>
<proteinExistence type="predicted"/>
<sequence>MSSQLEDNQRVLTVSIPLYDVDQPRTTHNPASMGSGASAHSPTPVQPEQPSQPDVSPDTQTVHDSLTLMQQSLNRSVTLVVWYKSGNEPVRLTHEVSTFPLFRLASLPALLADLELSEVSYVDTYNSQTGTWEQHTVSTVRAIQSEQRLLYKIRKSLLSGLADSECPGVEAELALQPGPRRKPSLLPTYNQTAASSSLSDVQQGSLKRLAPDSQRQDAPEAKRMLLPEGFVHPMYIPHMNYMFSSQPVPYPHLLANPSVVNDTAHHPPGPIAHAHSVHHMPYTAAALAASQGNTLYPLPGTTHAPPPSASSHHNHPHDPPKTASSSTSASGSGGAKRTPPHPPQKRWPNDYTVSELSAGLARVDALVGGSASGAMTQRLAFERVFGCRYVKSTVCRHRGLWRRADPAVKRRFEEMAGDEKAIWGEFVRAVEGRAASAAVSRDMDVDVVSADVDGDVGVGDEEQSGAAVGAPRDDGEEDGVGEDEEERAAEQDQQAGVISITSEAGKPISLPLDQRSIPGSGGAQA</sequence>
<feature type="compositionally biased region" description="Polar residues" evidence="1">
    <location>
        <begin position="192"/>
        <end position="205"/>
    </location>
</feature>
<dbReference type="Proteomes" id="UP000053558">
    <property type="component" value="Unassembled WGS sequence"/>
</dbReference>
<feature type="region of interest" description="Disordered" evidence="1">
    <location>
        <begin position="454"/>
        <end position="525"/>
    </location>
</feature>
<gene>
    <name evidence="2" type="ORF">CONPUDRAFT_164553</name>
</gene>
<dbReference type="EMBL" id="JH711577">
    <property type="protein sequence ID" value="EIW81778.1"/>
    <property type="molecule type" value="Genomic_DNA"/>
</dbReference>
<keyword evidence="3" id="KW-1185">Reference proteome</keyword>
<organism evidence="2 3">
    <name type="scientific">Coniophora puteana (strain RWD-64-598)</name>
    <name type="common">Brown rot fungus</name>
    <dbReference type="NCBI Taxonomy" id="741705"/>
    <lineage>
        <taxon>Eukaryota</taxon>
        <taxon>Fungi</taxon>
        <taxon>Dikarya</taxon>
        <taxon>Basidiomycota</taxon>
        <taxon>Agaricomycotina</taxon>
        <taxon>Agaricomycetes</taxon>
        <taxon>Agaricomycetidae</taxon>
        <taxon>Boletales</taxon>
        <taxon>Coniophorineae</taxon>
        <taxon>Coniophoraceae</taxon>
        <taxon>Coniophora</taxon>
    </lineage>
</organism>
<name>A0A5M3MRJ1_CONPW</name>
<dbReference type="OMA" id="SSHRCIC"/>
<feature type="compositionally biased region" description="Acidic residues" evidence="1">
    <location>
        <begin position="474"/>
        <end position="487"/>
    </location>
</feature>
<dbReference type="KEGG" id="cput:CONPUDRAFT_164553"/>
<comment type="caution">
    <text evidence="2">The sequence shown here is derived from an EMBL/GenBank/DDBJ whole genome shotgun (WGS) entry which is preliminary data.</text>
</comment>
<evidence type="ECO:0000256" key="1">
    <source>
        <dbReference type="SAM" id="MobiDB-lite"/>
    </source>
</evidence>
<dbReference type="AlphaFoldDB" id="A0A5M3MRJ1"/>